<dbReference type="InterPro" id="IPR034590">
    <property type="entry name" value="POLYCHOME/GIG1"/>
</dbReference>
<accession>A0AAP0HDS9</accession>
<evidence type="ECO:0000313" key="3">
    <source>
        <dbReference type="Proteomes" id="UP001417504"/>
    </source>
</evidence>
<feature type="region of interest" description="Disordered" evidence="1">
    <location>
        <begin position="137"/>
        <end position="156"/>
    </location>
</feature>
<reference evidence="2 3" key="1">
    <citation type="submission" date="2024-01" db="EMBL/GenBank/DDBJ databases">
        <title>Genome assemblies of Stephania.</title>
        <authorList>
            <person name="Yang L."/>
        </authorList>
    </citation>
    <scope>NUCLEOTIDE SEQUENCE [LARGE SCALE GENOMIC DNA]</scope>
    <source>
        <strain evidence="2">QJT</strain>
        <tissue evidence="2">Leaf</tissue>
    </source>
</reference>
<dbReference type="PANTHER" id="PTHR35119">
    <property type="entry name" value="PROTEIN POLYCHOME"/>
    <property type="match status" value="1"/>
</dbReference>
<keyword evidence="3" id="KW-1185">Reference proteome</keyword>
<organism evidence="2 3">
    <name type="scientific">Stephania japonica</name>
    <dbReference type="NCBI Taxonomy" id="461633"/>
    <lineage>
        <taxon>Eukaryota</taxon>
        <taxon>Viridiplantae</taxon>
        <taxon>Streptophyta</taxon>
        <taxon>Embryophyta</taxon>
        <taxon>Tracheophyta</taxon>
        <taxon>Spermatophyta</taxon>
        <taxon>Magnoliopsida</taxon>
        <taxon>Ranunculales</taxon>
        <taxon>Menispermaceae</taxon>
        <taxon>Menispermoideae</taxon>
        <taxon>Cissampelideae</taxon>
        <taxon>Stephania</taxon>
    </lineage>
</organism>
<evidence type="ECO:0000313" key="2">
    <source>
        <dbReference type="EMBL" id="KAK9084613.1"/>
    </source>
</evidence>
<sequence length="244" mass="26446">MPEARDRLVRDQALELLTARPSMGSAIRHNLAGTQMGASMFLFTAGVDGGAREIGLPMLRVRSRAAPIGGFGSPVMGARFGSPFLGLNRASPGVGSENASRARRVAPRARRSPLPAWYPRTPLRDVAAVVRALERQRARNQDSGCSLQPESSASDNTAANKLDISMATPVPTTAKKGSRLPVLSKILLDIHDSKDSTMTPQKKLLNKIGEVEKVVMEEIRVMKKSPAAKRAEKERKARTLMSLR</sequence>
<dbReference type="GO" id="GO:0051783">
    <property type="term" value="P:regulation of nuclear division"/>
    <property type="evidence" value="ECO:0007669"/>
    <property type="project" value="InterPro"/>
</dbReference>
<evidence type="ECO:0000256" key="1">
    <source>
        <dbReference type="SAM" id="MobiDB-lite"/>
    </source>
</evidence>
<feature type="region of interest" description="Disordered" evidence="1">
    <location>
        <begin position="225"/>
        <end position="244"/>
    </location>
</feature>
<dbReference type="GO" id="GO:0005634">
    <property type="term" value="C:nucleus"/>
    <property type="evidence" value="ECO:0007669"/>
    <property type="project" value="InterPro"/>
</dbReference>
<dbReference type="AlphaFoldDB" id="A0AAP0HDS9"/>
<comment type="caution">
    <text evidence="2">The sequence shown here is derived from an EMBL/GenBank/DDBJ whole genome shotgun (WGS) entry which is preliminary data.</text>
</comment>
<evidence type="ECO:0008006" key="4">
    <source>
        <dbReference type="Google" id="ProtNLM"/>
    </source>
</evidence>
<proteinExistence type="predicted"/>
<dbReference type="EMBL" id="JBBNAE010000011">
    <property type="protein sequence ID" value="KAK9084613.1"/>
    <property type="molecule type" value="Genomic_DNA"/>
</dbReference>
<protein>
    <recommendedName>
        <fullName evidence="4">Protein POLYCHOME</fullName>
    </recommendedName>
</protein>
<name>A0AAP0HDS9_9MAGN</name>
<dbReference type="Proteomes" id="UP001417504">
    <property type="component" value="Unassembled WGS sequence"/>
</dbReference>
<dbReference type="PANTHER" id="PTHR35119:SF1">
    <property type="entry name" value="PROTEIN POLYCHOME"/>
    <property type="match status" value="1"/>
</dbReference>
<gene>
    <name evidence="2" type="ORF">Sjap_025024</name>
</gene>
<feature type="compositionally biased region" description="Polar residues" evidence="1">
    <location>
        <begin position="141"/>
        <end position="156"/>
    </location>
</feature>